<evidence type="ECO:0000256" key="4">
    <source>
        <dbReference type="ARBA" id="ARBA00022737"/>
    </source>
</evidence>
<dbReference type="SMART" id="SM00355">
    <property type="entry name" value="ZnF_C2H2"/>
    <property type="match status" value="5"/>
</dbReference>
<dbReference type="InterPro" id="IPR036236">
    <property type="entry name" value="Znf_C2H2_sf"/>
</dbReference>
<evidence type="ECO:0000256" key="8">
    <source>
        <dbReference type="ARBA" id="ARBA00023125"/>
    </source>
</evidence>
<evidence type="ECO:0000313" key="15">
    <source>
        <dbReference type="Proteomes" id="UP000261520"/>
    </source>
</evidence>
<evidence type="ECO:0000256" key="6">
    <source>
        <dbReference type="ARBA" id="ARBA00022833"/>
    </source>
</evidence>
<keyword evidence="4" id="KW-0677">Repeat</keyword>
<dbReference type="Pfam" id="PF00096">
    <property type="entry name" value="zf-C2H2"/>
    <property type="match status" value="3"/>
</dbReference>
<dbReference type="FunFam" id="3.30.160.60:FF:000512">
    <property type="entry name" value="zinc finger protein 197 isoform X1"/>
    <property type="match status" value="1"/>
</dbReference>
<accession>A0A3B4BF58</accession>
<keyword evidence="7" id="KW-0805">Transcription regulation</keyword>
<evidence type="ECO:0000256" key="3">
    <source>
        <dbReference type="ARBA" id="ARBA00022723"/>
    </source>
</evidence>
<dbReference type="FunFam" id="3.30.160.60:FF:000264">
    <property type="entry name" value="Zinc finger protein 236"/>
    <property type="match status" value="1"/>
</dbReference>
<evidence type="ECO:0000256" key="5">
    <source>
        <dbReference type="ARBA" id="ARBA00022771"/>
    </source>
</evidence>
<dbReference type="Pfam" id="PF13912">
    <property type="entry name" value="zf-C2H2_6"/>
    <property type="match status" value="1"/>
</dbReference>
<dbReference type="PANTHER" id="PTHR45993">
    <property type="entry name" value="B-CELL LYMPHOMA/LEUKEMIA 11"/>
    <property type="match status" value="1"/>
</dbReference>
<keyword evidence="8" id="KW-0238">DNA-binding</keyword>
<protein>
    <recommendedName>
        <fullName evidence="13">C2H2-type domain-containing protein</fullName>
    </recommendedName>
</protein>
<evidence type="ECO:0000256" key="9">
    <source>
        <dbReference type="ARBA" id="ARBA00023163"/>
    </source>
</evidence>
<feature type="compositionally biased region" description="Polar residues" evidence="12">
    <location>
        <begin position="9"/>
        <end position="26"/>
    </location>
</feature>
<dbReference type="SUPFAM" id="SSF57667">
    <property type="entry name" value="beta-beta-alpha zinc fingers"/>
    <property type="match status" value="3"/>
</dbReference>
<organism evidence="14 15">
    <name type="scientific">Periophthalmus magnuspinnatus</name>
    <dbReference type="NCBI Taxonomy" id="409849"/>
    <lineage>
        <taxon>Eukaryota</taxon>
        <taxon>Metazoa</taxon>
        <taxon>Chordata</taxon>
        <taxon>Craniata</taxon>
        <taxon>Vertebrata</taxon>
        <taxon>Euteleostomi</taxon>
        <taxon>Actinopterygii</taxon>
        <taxon>Neopterygii</taxon>
        <taxon>Teleostei</taxon>
        <taxon>Neoteleostei</taxon>
        <taxon>Acanthomorphata</taxon>
        <taxon>Gobiaria</taxon>
        <taxon>Gobiiformes</taxon>
        <taxon>Gobioidei</taxon>
        <taxon>Gobiidae</taxon>
        <taxon>Oxudercinae</taxon>
        <taxon>Periophthalmus</taxon>
    </lineage>
</organism>
<comment type="similarity">
    <text evidence="2">Belongs to the krueppel C2H2-type zinc-finger protein family.</text>
</comment>
<feature type="domain" description="C2H2-type" evidence="13">
    <location>
        <begin position="216"/>
        <end position="243"/>
    </location>
</feature>
<reference evidence="14" key="1">
    <citation type="submission" date="2025-08" db="UniProtKB">
        <authorList>
            <consortium name="Ensembl"/>
        </authorList>
    </citation>
    <scope>IDENTIFICATION</scope>
</reference>
<dbReference type="InterPro" id="IPR013087">
    <property type="entry name" value="Znf_C2H2_type"/>
</dbReference>
<dbReference type="Pfam" id="PF13894">
    <property type="entry name" value="zf-C2H2_4"/>
    <property type="match status" value="1"/>
</dbReference>
<feature type="compositionally biased region" description="Basic and acidic residues" evidence="12">
    <location>
        <begin position="54"/>
        <end position="66"/>
    </location>
</feature>
<feature type="domain" description="C2H2-type" evidence="13">
    <location>
        <begin position="160"/>
        <end position="187"/>
    </location>
</feature>
<keyword evidence="6" id="KW-0862">Zinc</keyword>
<dbReference type="AlphaFoldDB" id="A0A3B4BF58"/>
<dbReference type="FunFam" id="3.30.160.60:FF:001506">
    <property type="entry name" value="Zinc finger protein"/>
    <property type="match status" value="1"/>
</dbReference>
<dbReference type="GO" id="GO:0006357">
    <property type="term" value="P:regulation of transcription by RNA polymerase II"/>
    <property type="evidence" value="ECO:0007669"/>
    <property type="project" value="TreeGrafter"/>
</dbReference>
<dbReference type="PANTHER" id="PTHR45993:SF10">
    <property type="entry name" value="ZINC FINGER PROTEIN 208 ISOFORM X1-RELATED"/>
    <property type="match status" value="1"/>
</dbReference>
<keyword evidence="10" id="KW-0539">Nucleus</keyword>
<feature type="domain" description="C2H2-type" evidence="13">
    <location>
        <begin position="188"/>
        <end position="215"/>
    </location>
</feature>
<evidence type="ECO:0000256" key="7">
    <source>
        <dbReference type="ARBA" id="ARBA00023015"/>
    </source>
</evidence>
<sequence>TPQVKEESVTGSSTVCVKTEDSSLLQTKHKEETQGEDVSSETRVQSETWETEGDTEHSSDNDEDWRAPLSCSNVQMEIEDDGDQYNQVLIRARSTTAQNPIIYKPIPETSAAIYIGDMSRTAERVPTGDKSYNCSICKKDFTNISGLIYHKRTHTGEKPYSCSVCNTRYTSSSNLKSHMRSHSGEKPYSCSICNSWFTSSSNLKRHMGSHSGEKPFGCSNCEKTFARKSHLEVHMRTHTGEKPFSCSVCNARFALNAHLKSHMRLHYSFLLMIINYPRADKQLSIFKLSICIKKYWKKMNELKCVLNGMLCRTALSLCTIFP</sequence>
<evidence type="ECO:0000256" key="12">
    <source>
        <dbReference type="SAM" id="MobiDB-lite"/>
    </source>
</evidence>
<evidence type="ECO:0000313" key="14">
    <source>
        <dbReference type="Ensembl" id="ENSPMGP00000027166.1"/>
    </source>
</evidence>
<feature type="region of interest" description="Disordered" evidence="12">
    <location>
        <begin position="1"/>
        <end position="66"/>
    </location>
</feature>
<dbReference type="GO" id="GO:0008270">
    <property type="term" value="F:zinc ion binding"/>
    <property type="evidence" value="ECO:0007669"/>
    <property type="project" value="UniProtKB-KW"/>
</dbReference>
<evidence type="ECO:0000259" key="13">
    <source>
        <dbReference type="PROSITE" id="PS50157"/>
    </source>
</evidence>
<evidence type="ECO:0000256" key="10">
    <source>
        <dbReference type="ARBA" id="ARBA00023242"/>
    </source>
</evidence>
<proteinExistence type="inferred from homology"/>
<dbReference type="Proteomes" id="UP000261520">
    <property type="component" value="Unplaced"/>
</dbReference>
<keyword evidence="15" id="KW-1185">Reference proteome</keyword>
<keyword evidence="3" id="KW-0479">Metal-binding</keyword>
<evidence type="ECO:0000256" key="1">
    <source>
        <dbReference type="ARBA" id="ARBA00004123"/>
    </source>
</evidence>
<dbReference type="FunFam" id="3.30.160.60:FF:000417">
    <property type="entry name" value="Zinc finger protein"/>
    <property type="match status" value="1"/>
</dbReference>
<dbReference type="GO" id="GO:0003700">
    <property type="term" value="F:DNA-binding transcription factor activity"/>
    <property type="evidence" value="ECO:0007669"/>
    <property type="project" value="TreeGrafter"/>
</dbReference>
<dbReference type="Gene3D" id="3.30.160.60">
    <property type="entry name" value="Classic Zinc Finger"/>
    <property type="match status" value="5"/>
</dbReference>
<feature type="domain" description="C2H2-type" evidence="13">
    <location>
        <begin position="132"/>
        <end position="159"/>
    </location>
</feature>
<dbReference type="FunFam" id="3.30.160.60:FF:000733">
    <property type="entry name" value="Zinc finger protein 236 variant"/>
    <property type="match status" value="1"/>
</dbReference>
<dbReference type="PROSITE" id="PS50157">
    <property type="entry name" value="ZINC_FINGER_C2H2_2"/>
    <property type="match status" value="5"/>
</dbReference>
<dbReference type="GO" id="GO:0005634">
    <property type="term" value="C:nucleus"/>
    <property type="evidence" value="ECO:0007669"/>
    <property type="project" value="UniProtKB-SubCell"/>
</dbReference>
<keyword evidence="5 11" id="KW-0863">Zinc-finger</keyword>
<evidence type="ECO:0000256" key="2">
    <source>
        <dbReference type="ARBA" id="ARBA00006991"/>
    </source>
</evidence>
<keyword evidence="9" id="KW-0804">Transcription</keyword>
<dbReference type="PROSITE" id="PS00028">
    <property type="entry name" value="ZINC_FINGER_C2H2_1"/>
    <property type="match status" value="5"/>
</dbReference>
<dbReference type="GO" id="GO:0000978">
    <property type="term" value="F:RNA polymerase II cis-regulatory region sequence-specific DNA binding"/>
    <property type="evidence" value="ECO:0007669"/>
    <property type="project" value="TreeGrafter"/>
</dbReference>
<feature type="domain" description="C2H2-type" evidence="13">
    <location>
        <begin position="244"/>
        <end position="266"/>
    </location>
</feature>
<comment type="subcellular location">
    <subcellularLocation>
        <location evidence="1">Nucleus</location>
    </subcellularLocation>
</comment>
<dbReference type="InterPro" id="IPR051497">
    <property type="entry name" value="Dev/Hematopoietic_TF"/>
</dbReference>
<dbReference type="Ensembl" id="ENSPMGT00000028940.1">
    <property type="protein sequence ID" value="ENSPMGP00000027166.1"/>
    <property type="gene ID" value="ENSPMGG00000021929.1"/>
</dbReference>
<name>A0A3B4BF58_9GOBI</name>
<reference evidence="14" key="2">
    <citation type="submission" date="2025-09" db="UniProtKB">
        <authorList>
            <consortium name="Ensembl"/>
        </authorList>
    </citation>
    <scope>IDENTIFICATION</scope>
</reference>
<evidence type="ECO:0000256" key="11">
    <source>
        <dbReference type="PROSITE-ProRule" id="PRU00042"/>
    </source>
</evidence>